<reference evidence="1" key="1">
    <citation type="submission" date="2020-09" db="EMBL/GenBank/DDBJ databases">
        <authorList>
            <person name="Zhang D."/>
            <person name="Hatherill J.R."/>
            <person name="Ramirez J.F."/>
            <person name="Edinger B."/>
            <person name="Balarin R."/>
            <person name="Sullivan A."/>
            <person name="Humpal K.M."/>
            <person name="Guseva A."/>
            <person name="Butela K.A."/>
            <person name="Garlena R.A."/>
            <person name="Russell D.A."/>
            <person name="Pope W.H."/>
            <person name="Jacobs-Sera D."/>
            <person name="Hatfull G.F."/>
        </authorList>
    </citation>
    <scope>NUCLEOTIDE SEQUENCE</scope>
</reference>
<organism evidence="1 2">
    <name type="scientific">Synechococcus phage S-SRM01</name>
    <dbReference type="NCBI Taxonomy" id="2781608"/>
    <lineage>
        <taxon>Viruses</taxon>
        <taxon>Duplodnaviria</taxon>
        <taxon>Heunggongvirae</taxon>
        <taxon>Uroviricota</taxon>
        <taxon>Caudoviricetes</taxon>
        <taxon>Pantevenvirales</taxon>
        <taxon>Kyanoviridae</taxon>
        <taxon>Serangoonvirus</taxon>
        <taxon>Serangoonvirus essarone</taxon>
    </lineage>
</organism>
<name>A0A879R2R5_9CAUD</name>
<evidence type="ECO:0000313" key="2">
    <source>
        <dbReference type="Proteomes" id="UP000664915"/>
    </source>
</evidence>
<dbReference type="KEGG" id="vg:77946516"/>
<protein>
    <submittedName>
        <fullName evidence="1">Uncharacterized protein</fullName>
    </submittedName>
</protein>
<keyword evidence="2" id="KW-1185">Reference proteome</keyword>
<dbReference type="Proteomes" id="UP000664915">
    <property type="component" value="Segment"/>
</dbReference>
<evidence type="ECO:0000313" key="1">
    <source>
        <dbReference type="EMBL" id="QPX48311.1"/>
    </source>
</evidence>
<sequence>MIEVFLRHCYTSKVNLSGANRPDWWDKEKVFENFKNTLNSETTNYTIIFDECYGKQEDTFLKDENAVTINCGKESESFCKTLDHILSQDFDDDTIIYFLEDDYVHRPEWDKVLMDGFTLPVQYVTLYDHGDKYQEMYKDFMTKVLATKYSHWMPTPSTTNTFAVKFKTLKEDKEVHKHFSTGYEPSADHGKFLELHKRGRNLISSIPGYSTHCHSQFLSPCIDWSKYL</sequence>
<dbReference type="RefSeq" id="YP_010670321.1">
    <property type="nucleotide sequence ID" value="NC_070963.1"/>
</dbReference>
<accession>A0A879R2R5</accession>
<dbReference type="GeneID" id="77946516"/>
<proteinExistence type="predicted"/>
<dbReference type="EMBL" id="MW015081">
    <property type="protein sequence ID" value="QPX48311.1"/>
    <property type="molecule type" value="Genomic_DNA"/>
</dbReference>